<reference evidence="1" key="1">
    <citation type="journal article" date="2023" name="Nat. Commun.">
        <title>Diploid and tetraploid genomes of Acorus and the evolution of monocots.</title>
        <authorList>
            <person name="Ma L."/>
            <person name="Liu K.W."/>
            <person name="Li Z."/>
            <person name="Hsiao Y.Y."/>
            <person name="Qi Y."/>
            <person name="Fu T."/>
            <person name="Tang G.D."/>
            <person name="Zhang D."/>
            <person name="Sun W.H."/>
            <person name="Liu D.K."/>
            <person name="Li Y."/>
            <person name="Chen G.Z."/>
            <person name="Liu X.D."/>
            <person name="Liao X.Y."/>
            <person name="Jiang Y.T."/>
            <person name="Yu X."/>
            <person name="Hao Y."/>
            <person name="Huang J."/>
            <person name="Zhao X.W."/>
            <person name="Ke S."/>
            <person name="Chen Y.Y."/>
            <person name="Wu W.L."/>
            <person name="Hsu J.L."/>
            <person name="Lin Y.F."/>
            <person name="Huang M.D."/>
            <person name="Li C.Y."/>
            <person name="Huang L."/>
            <person name="Wang Z.W."/>
            <person name="Zhao X."/>
            <person name="Zhong W.Y."/>
            <person name="Peng D.H."/>
            <person name="Ahmad S."/>
            <person name="Lan S."/>
            <person name="Zhang J.S."/>
            <person name="Tsai W.C."/>
            <person name="Van de Peer Y."/>
            <person name="Liu Z.J."/>
        </authorList>
    </citation>
    <scope>NUCLEOTIDE SEQUENCE</scope>
    <source>
        <strain evidence="1">CP</strain>
    </source>
</reference>
<dbReference type="Gene3D" id="3.30.70.330">
    <property type="match status" value="1"/>
</dbReference>
<name>A0AAV9CNT7_ACOCL</name>
<dbReference type="AlphaFoldDB" id="A0AAV9CNT7"/>
<protein>
    <submittedName>
        <fullName evidence="1">Uncharacterized protein</fullName>
    </submittedName>
</protein>
<accession>A0AAV9CNT7</accession>
<keyword evidence="2" id="KW-1185">Reference proteome</keyword>
<evidence type="ECO:0000313" key="2">
    <source>
        <dbReference type="Proteomes" id="UP001180020"/>
    </source>
</evidence>
<sequence>MFFTVFSALGSVWEIAIFEKKKIAIFEKNGGMQALIRYPVITTTTVAKKALEGHRIYGGYYS</sequence>
<organism evidence="1 2">
    <name type="scientific">Acorus calamus</name>
    <name type="common">Sweet flag</name>
    <dbReference type="NCBI Taxonomy" id="4465"/>
    <lineage>
        <taxon>Eukaryota</taxon>
        <taxon>Viridiplantae</taxon>
        <taxon>Streptophyta</taxon>
        <taxon>Embryophyta</taxon>
        <taxon>Tracheophyta</taxon>
        <taxon>Spermatophyta</taxon>
        <taxon>Magnoliopsida</taxon>
        <taxon>Liliopsida</taxon>
        <taxon>Acoraceae</taxon>
        <taxon>Acorus</taxon>
    </lineage>
</organism>
<dbReference type="EMBL" id="JAUJYO010000018">
    <property type="protein sequence ID" value="KAK1290161.1"/>
    <property type="molecule type" value="Genomic_DNA"/>
</dbReference>
<evidence type="ECO:0000313" key="1">
    <source>
        <dbReference type="EMBL" id="KAK1290161.1"/>
    </source>
</evidence>
<gene>
    <name evidence="1" type="ORF">QJS10_CPB18g01407</name>
</gene>
<comment type="caution">
    <text evidence="1">The sequence shown here is derived from an EMBL/GenBank/DDBJ whole genome shotgun (WGS) entry which is preliminary data.</text>
</comment>
<dbReference type="InterPro" id="IPR012677">
    <property type="entry name" value="Nucleotide-bd_a/b_plait_sf"/>
</dbReference>
<proteinExistence type="predicted"/>
<reference evidence="1" key="2">
    <citation type="submission" date="2023-06" db="EMBL/GenBank/DDBJ databases">
        <authorList>
            <person name="Ma L."/>
            <person name="Liu K.-W."/>
            <person name="Li Z."/>
            <person name="Hsiao Y.-Y."/>
            <person name="Qi Y."/>
            <person name="Fu T."/>
            <person name="Tang G."/>
            <person name="Zhang D."/>
            <person name="Sun W.-H."/>
            <person name="Liu D.-K."/>
            <person name="Li Y."/>
            <person name="Chen G.-Z."/>
            <person name="Liu X.-D."/>
            <person name="Liao X.-Y."/>
            <person name="Jiang Y.-T."/>
            <person name="Yu X."/>
            <person name="Hao Y."/>
            <person name="Huang J."/>
            <person name="Zhao X.-W."/>
            <person name="Ke S."/>
            <person name="Chen Y.-Y."/>
            <person name="Wu W.-L."/>
            <person name="Hsu J.-L."/>
            <person name="Lin Y.-F."/>
            <person name="Huang M.-D."/>
            <person name="Li C.-Y."/>
            <person name="Huang L."/>
            <person name="Wang Z.-W."/>
            <person name="Zhao X."/>
            <person name="Zhong W.-Y."/>
            <person name="Peng D.-H."/>
            <person name="Ahmad S."/>
            <person name="Lan S."/>
            <person name="Zhang J.-S."/>
            <person name="Tsai W.-C."/>
            <person name="Van De Peer Y."/>
            <person name="Liu Z.-J."/>
        </authorList>
    </citation>
    <scope>NUCLEOTIDE SEQUENCE</scope>
    <source>
        <strain evidence="1">CP</strain>
        <tissue evidence="1">Leaves</tissue>
    </source>
</reference>
<dbReference type="Proteomes" id="UP001180020">
    <property type="component" value="Unassembled WGS sequence"/>
</dbReference>